<dbReference type="AlphaFoldDB" id="A0A511YU30"/>
<keyword evidence="4" id="KW-1185">Reference proteome</keyword>
<evidence type="ECO:0000256" key="1">
    <source>
        <dbReference type="SAM" id="Coils"/>
    </source>
</evidence>
<accession>A0A511YU30</accession>
<reference evidence="3 4" key="1">
    <citation type="submission" date="2019-07" db="EMBL/GenBank/DDBJ databases">
        <title>Whole genome shotgun sequence of Actinotalea fermentans NBRC 105374.</title>
        <authorList>
            <person name="Hosoyama A."/>
            <person name="Uohara A."/>
            <person name="Ohji S."/>
            <person name="Ichikawa N."/>
        </authorList>
    </citation>
    <scope>NUCLEOTIDE SEQUENCE [LARGE SCALE GENOMIC DNA]</scope>
    <source>
        <strain evidence="3 4">NBRC 105374</strain>
    </source>
</reference>
<feature type="compositionally biased region" description="Basic and acidic residues" evidence="2">
    <location>
        <begin position="19"/>
        <end position="28"/>
    </location>
</feature>
<name>A0A511YU30_9CELL</name>
<comment type="caution">
    <text evidence="3">The sequence shown here is derived from an EMBL/GenBank/DDBJ whole genome shotgun (WGS) entry which is preliminary data.</text>
</comment>
<feature type="compositionally biased region" description="Basic and acidic residues" evidence="2">
    <location>
        <begin position="53"/>
        <end position="63"/>
    </location>
</feature>
<feature type="coiled-coil region" evidence="1">
    <location>
        <begin position="75"/>
        <end position="102"/>
    </location>
</feature>
<evidence type="ECO:0000313" key="3">
    <source>
        <dbReference type="EMBL" id="GEN78703.1"/>
    </source>
</evidence>
<keyword evidence="1" id="KW-0175">Coiled coil</keyword>
<evidence type="ECO:0000256" key="2">
    <source>
        <dbReference type="SAM" id="MobiDB-lite"/>
    </source>
</evidence>
<dbReference type="EMBL" id="BJYK01000001">
    <property type="protein sequence ID" value="GEN78703.1"/>
    <property type="molecule type" value="Genomic_DNA"/>
</dbReference>
<evidence type="ECO:0000313" key="4">
    <source>
        <dbReference type="Proteomes" id="UP000321484"/>
    </source>
</evidence>
<sequence>MAATPSERTLAAQVAAHESWAHTPDRTARTAPARAALMARFEREVDPDGTLPPDERARRAESKRHAYYSRLALKSARSRRRAAEWRERADAAEAEAELAALTAAV</sequence>
<dbReference type="RefSeq" id="WP_052113542.1">
    <property type="nucleotide sequence ID" value="NZ_BJYK01000001.1"/>
</dbReference>
<feature type="region of interest" description="Disordered" evidence="2">
    <location>
        <begin position="43"/>
        <end position="63"/>
    </location>
</feature>
<proteinExistence type="predicted"/>
<dbReference type="Proteomes" id="UP000321484">
    <property type="component" value="Unassembled WGS sequence"/>
</dbReference>
<organism evidence="3 4">
    <name type="scientific">Actinotalea fermentans</name>
    <dbReference type="NCBI Taxonomy" id="43671"/>
    <lineage>
        <taxon>Bacteria</taxon>
        <taxon>Bacillati</taxon>
        <taxon>Actinomycetota</taxon>
        <taxon>Actinomycetes</taxon>
        <taxon>Micrococcales</taxon>
        <taxon>Cellulomonadaceae</taxon>
        <taxon>Actinotalea</taxon>
    </lineage>
</organism>
<feature type="region of interest" description="Disordered" evidence="2">
    <location>
        <begin position="1"/>
        <end position="31"/>
    </location>
</feature>
<gene>
    <name evidence="3" type="ORF">AFE02nite_04370</name>
</gene>
<protein>
    <submittedName>
        <fullName evidence="3">Uncharacterized protein</fullName>
    </submittedName>
</protein>